<keyword evidence="13" id="KW-1185">Reference proteome</keyword>
<comment type="similarity">
    <text evidence="3">Belongs to the BLM10 family.</text>
</comment>
<reference evidence="12" key="1">
    <citation type="submission" date="2013-04" db="EMBL/GenBank/DDBJ databases">
        <authorList>
            <person name="Qu J."/>
            <person name="Murali S.C."/>
            <person name="Bandaranaike D."/>
            <person name="Bellair M."/>
            <person name="Blankenburg K."/>
            <person name="Chao H."/>
            <person name="Dinh H."/>
            <person name="Doddapaneni H."/>
            <person name="Downs B."/>
            <person name="Dugan-Rocha S."/>
            <person name="Elkadiri S."/>
            <person name="Gnanaolivu R.D."/>
            <person name="Hernandez B."/>
            <person name="Javaid M."/>
            <person name="Jayaseelan J.C."/>
            <person name="Lee S."/>
            <person name="Li M."/>
            <person name="Ming W."/>
            <person name="Munidasa M."/>
            <person name="Muniz J."/>
            <person name="Nguyen L."/>
            <person name="Ongeri F."/>
            <person name="Osuji N."/>
            <person name="Pu L.-L."/>
            <person name="Puazo M."/>
            <person name="Qu C."/>
            <person name="Quiroz J."/>
            <person name="Raj R."/>
            <person name="Weissenberger G."/>
            <person name="Xin Y."/>
            <person name="Zou X."/>
            <person name="Han Y."/>
            <person name="Richards S."/>
            <person name="Worley K."/>
            <person name="Muzny D."/>
            <person name="Gibbs R."/>
        </authorList>
    </citation>
    <scope>NUCLEOTIDE SEQUENCE</scope>
    <source>
        <strain evidence="12">Sampled in the wild</strain>
    </source>
</reference>
<dbReference type="EMBL" id="KZ308155">
    <property type="protein sequence ID" value="KAG8223216.1"/>
    <property type="molecule type" value="Genomic_DNA"/>
</dbReference>
<comment type="caution">
    <text evidence="12">The sequence shown here is derived from an EMBL/GenBank/DDBJ whole genome shotgun (WGS) entry which is preliminary data.</text>
</comment>
<keyword evidence="7" id="KW-0234">DNA repair</keyword>
<evidence type="ECO:0000256" key="7">
    <source>
        <dbReference type="ARBA" id="ARBA00023204"/>
    </source>
</evidence>
<evidence type="ECO:0000256" key="3">
    <source>
        <dbReference type="ARBA" id="ARBA00005739"/>
    </source>
</evidence>
<feature type="domain" description="Proteasome activator Blm10 middle HEAT repeats region" evidence="10">
    <location>
        <begin position="319"/>
        <end position="826"/>
    </location>
</feature>
<dbReference type="Gene3D" id="1.25.10.10">
    <property type="entry name" value="Leucine-rich Repeat Variant"/>
    <property type="match status" value="1"/>
</dbReference>
<evidence type="ECO:0000256" key="8">
    <source>
        <dbReference type="ARBA" id="ARBA00023242"/>
    </source>
</evidence>
<evidence type="ECO:0000256" key="2">
    <source>
        <dbReference type="ARBA" id="ARBA00004496"/>
    </source>
</evidence>
<dbReference type="InterPro" id="IPR055455">
    <property type="entry name" value="HEAT_PSME4"/>
</dbReference>
<dbReference type="GO" id="GO:0005829">
    <property type="term" value="C:cytosol"/>
    <property type="evidence" value="ECO:0007669"/>
    <property type="project" value="TreeGrafter"/>
</dbReference>
<evidence type="ECO:0000313" key="12">
    <source>
        <dbReference type="EMBL" id="KAG8223216.1"/>
    </source>
</evidence>
<organism evidence="12 13">
    <name type="scientific">Ladona fulva</name>
    <name type="common">Scarce chaser dragonfly</name>
    <name type="synonym">Libellula fulva</name>
    <dbReference type="NCBI Taxonomy" id="123851"/>
    <lineage>
        <taxon>Eukaryota</taxon>
        <taxon>Metazoa</taxon>
        <taxon>Ecdysozoa</taxon>
        <taxon>Arthropoda</taxon>
        <taxon>Hexapoda</taxon>
        <taxon>Insecta</taxon>
        <taxon>Pterygota</taxon>
        <taxon>Palaeoptera</taxon>
        <taxon>Odonata</taxon>
        <taxon>Epiprocta</taxon>
        <taxon>Anisoptera</taxon>
        <taxon>Libelluloidea</taxon>
        <taxon>Libellulidae</taxon>
        <taxon>Ladona</taxon>
    </lineage>
</organism>
<dbReference type="Pfam" id="PF11919">
    <property type="entry name" value="PSME4_C"/>
    <property type="match status" value="1"/>
</dbReference>
<dbReference type="PANTHER" id="PTHR32170:SF3">
    <property type="entry name" value="PROTEASOME ACTIVATOR COMPLEX SUBUNIT 4"/>
    <property type="match status" value="1"/>
</dbReference>
<keyword evidence="5" id="KW-0677">Repeat</keyword>
<dbReference type="GO" id="GO:0016607">
    <property type="term" value="C:nuclear speck"/>
    <property type="evidence" value="ECO:0007669"/>
    <property type="project" value="UniProtKB-SubCell"/>
</dbReference>
<evidence type="ECO:0000259" key="11">
    <source>
        <dbReference type="Pfam" id="PF23096"/>
    </source>
</evidence>
<dbReference type="GO" id="GO:0006281">
    <property type="term" value="P:DNA repair"/>
    <property type="evidence" value="ECO:0007669"/>
    <property type="project" value="UniProtKB-KW"/>
</dbReference>
<evidence type="ECO:0000256" key="1">
    <source>
        <dbReference type="ARBA" id="ARBA00004324"/>
    </source>
</evidence>
<sequence>MEEIDDSADTTSFKNLGFKPQKTLIYNKLLPYADELDVESNCMLAEIKANLGKCVMLREIQPGCGIWCTQLAKYLKLYGLKFSKEDHITFIKLMYELVTIPDLEPWIVNKFAQVLIILLKKRHLLSPDDLVLEWRPLYYVCKRILNTNDTNLGIIRYFTTLDSTLAGMVHATKLYFPPTATQEMLDEWRPLICPYDAHLCHTMTYLEWFLPVTLPPSKAHMGYKLWFEEIMNLWEVCHNGTQWEGEVMWIMARLASSNIGYIDWEPYMPLMFSRFMHSLSLPVFYNQTPSAKHHKLDMSAICLWIVSVLGGKSSAQKYLDQFLKAQMSYFHPANFGRWLGKLKELLRKLPSYFMQRLHTERYKKPSWENQVPESHRLTEDDITRFVESVKDIALQAMFCKVGANEVSIAFQHLANLRPKLILPLVLDRLYSTLDRPTEPHRLTAALHCLVAVARPLVTGGRRTKGYHEEKDDLEEWLFPEGPTHVIPLLNSVLPGIDPNDIRKCFVTMEFISVFATMVPFIDCSSATEHYSDLTPEEETVCLATGDLEDFILQFMDRCFALIDSSAMETTRLERESDKRSKQENMAEGALESICSIVLVQTSPSIFKAALSKLYSFLTGRILETRVAGHFAATLCLAFTKVNPKETLKTLLPYLMMTIMSLTESEEIYKEEILDNELLFNILLLSEVVNCYGDALVPYIPQLLDVLDRILRLKNCKEAYTMAGVTLRHILAGLSHVLPTDFRSVSYSYDEPLSKRLPVRDWGRPGNIHNLNIKWHVPSDEEFNCVQQIISRYLPRELEKLTKYSRNEITLTREELQCSICIVLNLLGCSPFLPNWDEPPLKLTKSCVPAGFVKSKIRVSPKLRSVTMPDGSNIYENLLLGRFKTRSDIDVDWKNFRMEKKVLEERLVRRKRHPRALLVERALLQHEARVQAGCSSSHPMTESHQKLMLHLLTLATSHYSEVRCRAQSVLMTSMEYFYCSYVVILPELLKILRQDSNVNHEQFKGALYVLLGPKQQPLLTKHDWEMIVELWPTVIQMQPSEKLSVVKLLDSIEDTMHKHFPTITIELKIPDRCIEAAHDLWKWEPLPMNSKPSEEDIKDGEMLLDKKSKRNLELYHGVIEKMLDVMEKQNLHWRYFSLGVNFLRDLVHPLVPYPPRAVKFFLSLLIHDSIELRKISIRTVVYCLRQSKRKHVKVVVDPYRFCKQENSEEQGCKSLEKIWPGDRPDNEWVQYGSGWSQNGIVKRRIPTSQEEWDSTAFAHKTYSGFYCWPKEMKVYAQYSMQPDVDRPFDEMTSSEKEIHTFFSNKDNIDKLIDFLSLEEKKGKDKFNGLRFIMFKGLFRNHGDTFLELLKPHLTRLVGGKLESNHRCAAEIIAGLARGSKHWPYEKVESLWEFLGPVIRTALTNLTESRDPNRLHWRLYTLQGALNQQQWRVAELFHRLLNYLTPYLTHPFQNVRERLGSMLTNIFQPDIVFGEGNRTRSPHIDKFVSEVLPKLTILNDVIVEHLDHPSSANHFKQASKDSCNTAAATSSTGVSEATNMLGMVQVSGKNGNSSPKDPERENAIRLLKTVCKWITCSSTRAVYGARKEFYSFFPLICQMESYDVDEDLVSTCTVTLANLSHSLLLPQLVPTALSAIRQVAQCSSWWARATVLDYLQVLVFHNMATVMSQDSWVAEVTSLVLQPLEDERVEVREKASQVLGGLLHCGFIVSEGKLLEDFKRKCETEVIRPNKRKGITEKGLNGKASTAMILRHSGILGLCAFVNAHPYEVPEFLPDIFLILGNHLNDPQPIPSTIRKTLCDFKRTHQDNWLEHQEKFSEQQLSVLSDMIVPPSYYA</sequence>
<dbReference type="OrthoDB" id="17907at2759"/>
<dbReference type="GO" id="GO:0070628">
    <property type="term" value="F:proteasome binding"/>
    <property type="evidence" value="ECO:0007669"/>
    <property type="project" value="InterPro"/>
</dbReference>
<evidence type="ECO:0000259" key="10">
    <source>
        <dbReference type="Pfam" id="PF16507"/>
    </source>
</evidence>
<evidence type="ECO:0000256" key="6">
    <source>
        <dbReference type="ARBA" id="ARBA00022763"/>
    </source>
</evidence>
<dbReference type="InterPro" id="IPR032430">
    <property type="entry name" value="Blm10_mid"/>
</dbReference>
<dbReference type="Pfam" id="PF16507">
    <property type="entry name" value="HEAT_PSME4_mid"/>
    <property type="match status" value="1"/>
</dbReference>
<dbReference type="Pfam" id="PF23096">
    <property type="entry name" value="HEAT_PSME4"/>
    <property type="match status" value="1"/>
</dbReference>
<accession>A0A8K0JV38</accession>
<evidence type="ECO:0000256" key="4">
    <source>
        <dbReference type="ARBA" id="ARBA00022490"/>
    </source>
</evidence>
<keyword evidence="4" id="KW-0963">Cytoplasm</keyword>
<keyword evidence="6" id="KW-0227">DNA damage</keyword>
<dbReference type="GO" id="GO:0016504">
    <property type="term" value="F:peptidase activator activity"/>
    <property type="evidence" value="ECO:0007669"/>
    <property type="project" value="InterPro"/>
</dbReference>
<evidence type="ECO:0000256" key="5">
    <source>
        <dbReference type="ARBA" id="ARBA00022737"/>
    </source>
</evidence>
<protein>
    <recommendedName>
        <fullName evidence="14">Proteasome activator complex subunit 4</fullName>
    </recommendedName>
</protein>
<proteinExistence type="inferred from homology"/>
<dbReference type="PANTHER" id="PTHR32170">
    <property type="entry name" value="PROTEASOME ACTIVATOR COMPLEX SUBUNIT 4"/>
    <property type="match status" value="1"/>
</dbReference>
<name>A0A8K0JV38_LADFU</name>
<evidence type="ECO:0008006" key="14">
    <source>
        <dbReference type="Google" id="ProtNLM"/>
    </source>
</evidence>
<dbReference type="GO" id="GO:0010499">
    <property type="term" value="P:proteasomal ubiquitin-independent protein catabolic process"/>
    <property type="evidence" value="ECO:0007669"/>
    <property type="project" value="TreeGrafter"/>
</dbReference>
<evidence type="ECO:0000259" key="9">
    <source>
        <dbReference type="Pfam" id="PF11919"/>
    </source>
</evidence>
<feature type="domain" description="Proteasome activator complex subunit 4 C-terminal" evidence="9">
    <location>
        <begin position="1748"/>
        <end position="1833"/>
    </location>
</feature>
<feature type="domain" description="Proteasome activator complex subunit 4-like HEAT repeat-like" evidence="11">
    <location>
        <begin position="1156"/>
        <end position="1411"/>
    </location>
</feature>
<dbReference type="SUPFAM" id="SSF48371">
    <property type="entry name" value="ARM repeat"/>
    <property type="match status" value="2"/>
</dbReference>
<comment type="subcellular location">
    <subcellularLocation>
        <location evidence="2">Cytoplasm</location>
    </subcellularLocation>
    <subcellularLocation>
        <location evidence="1">Nucleus speckle</location>
    </subcellularLocation>
</comment>
<dbReference type="InterPro" id="IPR035309">
    <property type="entry name" value="PSME4"/>
</dbReference>
<dbReference type="InterPro" id="IPR011989">
    <property type="entry name" value="ARM-like"/>
</dbReference>
<keyword evidence="8" id="KW-0539">Nucleus</keyword>
<dbReference type="Proteomes" id="UP000792457">
    <property type="component" value="Unassembled WGS sequence"/>
</dbReference>
<evidence type="ECO:0000313" key="13">
    <source>
        <dbReference type="Proteomes" id="UP000792457"/>
    </source>
</evidence>
<dbReference type="InterPro" id="IPR016024">
    <property type="entry name" value="ARM-type_fold"/>
</dbReference>
<gene>
    <name evidence="12" type="ORF">J437_LFUL003567</name>
</gene>
<reference evidence="12" key="2">
    <citation type="submission" date="2017-10" db="EMBL/GenBank/DDBJ databases">
        <title>Ladona fulva Genome sequencing and assembly.</title>
        <authorList>
            <person name="Murali S."/>
            <person name="Richards S."/>
            <person name="Bandaranaike D."/>
            <person name="Bellair M."/>
            <person name="Blankenburg K."/>
            <person name="Chao H."/>
            <person name="Dinh H."/>
            <person name="Doddapaneni H."/>
            <person name="Dugan-Rocha S."/>
            <person name="Elkadiri S."/>
            <person name="Gnanaolivu R."/>
            <person name="Hernandez B."/>
            <person name="Skinner E."/>
            <person name="Javaid M."/>
            <person name="Lee S."/>
            <person name="Li M."/>
            <person name="Ming W."/>
            <person name="Munidasa M."/>
            <person name="Muniz J."/>
            <person name="Nguyen L."/>
            <person name="Hughes D."/>
            <person name="Osuji N."/>
            <person name="Pu L.-L."/>
            <person name="Puazo M."/>
            <person name="Qu C."/>
            <person name="Quiroz J."/>
            <person name="Raj R."/>
            <person name="Weissenberger G."/>
            <person name="Xin Y."/>
            <person name="Zou X."/>
            <person name="Han Y."/>
            <person name="Worley K."/>
            <person name="Muzny D."/>
            <person name="Gibbs R."/>
        </authorList>
    </citation>
    <scope>NUCLEOTIDE SEQUENCE</scope>
    <source>
        <strain evidence="12">Sampled in the wild</strain>
    </source>
</reference>
<dbReference type="InterPro" id="IPR021843">
    <property type="entry name" value="PSME4_C"/>
</dbReference>